<dbReference type="Pfam" id="PF00028">
    <property type="entry name" value="Cadherin"/>
    <property type="match status" value="3"/>
</dbReference>
<dbReference type="FunFam" id="2.60.40.60:FF:000019">
    <property type="entry name" value="Cadherin 2"/>
    <property type="match status" value="1"/>
</dbReference>
<dbReference type="InterPro" id="IPR039808">
    <property type="entry name" value="Cadherin"/>
</dbReference>
<evidence type="ECO:0000256" key="15">
    <source>
        <dbReference type="PROSITE-ProRule" id="PRU00043"/>
    </source>
</evidence>
<feature type="compositionally biased region" description="Low complexity" evidence="16">
    <location>
        <begin position="256"/>
        <end position="266"/>
    </location>
</feature>
<dbReference type="CDD" id="cd11304">
    <property type="entry name" value="Cadherin_repeat"/>
    <property type="match status" value="4"/>
</dbReference>
<evidence type="ECO:0000256" key="17">
    <source>
        <dbReference type="SAM" id="Phobius"/>
    </source>
</evidence>
<comment type="caution">
    <text evidence="19">The sequence shown here is derived from an EMBL/GenBank/DDBJ whole genome shotgun (WGS) entry which is preliminary data.</text>
</comment>
<keyword evidence="7" id="KW-0479">Metal-binding</keyword>
<evidence type="ECO:0000256" key="1">
    <source>
        <dbReference type="ARBA" id="ARBA00004251"/>
    </source>
</evidence>
<dbReference type="FunFam" id="2.60.40.60:FF:000011">
    <property type="entry name" value="Cadherin 1"/>
    <property type="match status" value="1"/>
</dbReference>
<evidence type="ECO:0000313" key="19">
    <source>
        <dbReference type="EMBL" id="KAK5610559.1"/>
    </source>
</evidence>
<comment type="similarity">
    <text evidence="3">Belongs to the dysbindin family.</text>
</comment>
<dbReference type="PROSITE" id="PS00232">
    <property type="entry name" value="CADHERIN_1"/>
    <property type="match status" value="2"/>
</dbReference>
<keyword evidence="4" id="KW-1003">Cell membrane</keyword>
<dbReference type="GO" id="GO:0007043">
    <property type="term" value="P:cell-cell junction assembly"/>
    <property type="evidence" value="ECO:0007669"/>
    <property type="project" value="TreeGrafter"/>
</dbReference>
<evidence type="ECO:0000256" key="3">
    <source>
        <dbReference type="ARBA" id="ARBA00008686"/>
    </source>
</evidence>
<keyword evidence="5" id="KW-0963">Cytoplasm</keyword>
<feature type="compositionally biased region" description="Basic residues" evidence="16">
    <location>
        <begin position="118"/>
        <end position="127"/>
    </location>
</feature>
<keyword evidence="11" id="KW-0130">Cell adhesion</keyword>
<dbReference type="Gene3D" id="2.60.40.60">
    <property type="entry name" value="Cadherins"/>
    <property type="match status" value="5"/>
</dbReference>
<sequence length="1095" mass="123042">MRTHPTFHVSQVKPFVVPQLRLWSSSNSIFRRPSSPSPCGSVSKNRTGPDFKRKNQDCERITGLTFPLLQDLYSSCRKSRSGYILSRDSEWESFCMSSWSYGPLILKSQGEREEGKRGTWRGKKTQKRLTETEHTQRLPDVESAQQLKLRERQRFFEEVFQHEVDVYLSSAHLCIRDYRRPPIGSISSMEVNVDLLDQMELIDLSDQDPVDVFFSSVGEEGVLSSPLPASNNNEEAIRNGLFRHVLESLERKSRMSSTSSDSSSDSQAANVNGGDTPLVRSDNEETQNSAIVFVTSSTCSESQSRQKRAWIIDSYEIEEGHPGPFPYKLGQVSIDRKYQVHFDLYGQGADEDPEGVVTINKNTGEIFVQRPVDYEEQKMLKGVSYLSPIDCCKKLSFEAKKTHDLTIDTRLGIEILIRDINDNPPLFEKSLYEVTVDEDLSQGSHIHTVVAYDRDQRGTPNSTFHYAIKSVSPKSPNIEFFIKTTGALSFKGCFDHEVANKHTLLIEAIDHGEVVQLSSSTTVIINVQDGNNHLPVVTGQTGSGKVKENESGVSPLRLHVTDRDVFQSKAWRVEYTILGNEKGYFNIETDRKTNDGILTVVKSLDFEEGATRELKISVKNEAPYFSCEVKSRPTIGLWNIDITRKPSSGSNFSNNNTTVIIEVVDVNEPPEFTVTVKEAKLQENTQIGTWVEKVTAVDQDSSAARDFIYKVGDDPAGWMKIDADTGDITTIKMLDRESPHVVNGFYTLILHAVDKGQPPMTGTGTLQIHLIDINDNVPKLDVNYVDVCLSDSHTPTDISATDPDGIPFGGPFKFELLGDIKGKWKLDPSYGFTAGLVRDSSVYAGLYTLKVKVLDQQGKYGIYSLNTTVCSCSVVRNCRSRNIVTFAGEGAIGIILASLVLLLLVLLAAVSFSCKEEFTNCETIPDDFLVGQINHSNVEKPGTDCKVPNIFTAPDGQKPNYSSKTQDRDGRRGHIIWKGTDEALINNHKEVFWREYWSMYERDFKYHKRLQLLDKSLHFLIQWKLRSLQETVDDLPGYEPYIYAEEGDLDIVSDLDQICFSDGHPSNLCENLGPEFEPLASICMPPQLQNQEHKH</sequence>
<dbReference type="SMART" id="SM00112">
    <property type="entry name" value="CA"/>
    <property type="match status" value="4"/>
</dbReference>
<keyword evidence="12 17" id="KW-1133">Transmembrane helix</keyword>
<feature type="domain" description="Cadherin" evidence="18">
    <location>
        <begin position="673"/>
        <end position="780"/>
    </location>
</feature>
<name>A0AAV9RNC5_9TELE</name>
<evidence type="ECO:0000256" key="14">
    <source>
        <dbReference type="ARBA" id="ARBA00023180"/>
    </source>
</evidence>
<keyword evidence="6 17" id="KW-0812">Transmembrane</keyword>
<dbReference type="GO" id="GO:0060027">
    <property type="term" value="P:convergent extension involved in gastrulation"/>
    <property type="evidence" value="ECO:0007669"/>
    <property type="project" value="UniProtKB-ARBA"/>
</dbReference>
<dbReference type="GO" id="GO:0007156">
    <property type="term" value="P:homophilic cell adhesion via plasma membrane adhesion molecules"/>
    <property type="evidence" value="ECO:0007669"/>
    <property type="project" value="InterPro"/>
</dbReference>
<dbReference type="GO" id="GO:0016339">
    <property type="term" value="P:calcium-dependent cell-cell adhesion via plasma membrane cell adhesion molecules"/>
    <property type="evidence" value="ECO:0007669"/>
    <property type="project" value="TreeGrafter"/>
</dbReference>
<feature type="region of interest" description="Disordered" evidence="16">
    <location>
        <begin position="32"/>
        <end position="54"/>
    </location>
</feature>
<dbReference type="InterPro" id="IPR020894">
    <property type="entry name" value="Cadherin_CS"/>
</dbReference>
<dbReference type="InterPro" id="IPR002126">
    <property type="entry name" value="Cadherin-like_dom"/>
</dbReference>
<dbReference type="GO" id="GO:0034332">
    <property type="term" value="P:adherens junction organization"/>
    <property type="evidence" value="ECO:0007669"/>
    <property type="project" value="TreeGrafter"/>
</dbReference>
<keyword evidence="10 15" id="KW-0106">Calcium</keyword>
<dbReference type="FunFam" id="2.60.40.60:FF:000095">
    <property type="entry name" value="Cadherin 13"/>
    <property type="match status" value="1"/>
</dbReference>
<evidence type="ECO:0000256" key="2">
    <source>
        <dbReference type="ARBA" id="ARBA00004496"/>
    </source>
</evidence>
<evidence type="ECO:0000256" key="10">
    <source>
        <dbReference type="ARBA" id="ARBA00022837"/>
    </source>
</evidence>
<feature type="region of interest" description="Disordered" evidence="16">
    <location>
        <begin position="110"/>
        <end position="135"/>
    </location>
</feature>
<proteinExistence type="inferred from homology"/>
<evidence type="ECO:0000256" key="6">
    <source>
        <dbReference type="ARBA" id="ARBA00022692"/>
    </source>
</evidence>
<dbReference type="GO" id="GO:0005912">
    <property type="term" value="C:adherens junction"/>
    <property type="evidence" value="ECO:0007669"/>
    <property type="project" value="TreeGrafter"/>
</dbReference>
<dbReference type="GO" id="GO:0000902">
    <property type="term" value="P:cell morphogenesis"/>
    <property type="evidence" value="ECO:0007669"/>
    <property type="project" value="TreeGrafter"/>
</dbReference>
<dbReference type="GO" id="GO:0044331">
    <property type="term" value="P:cell-cell adhesion mediated by cadherin"/>
    <property type="evidence" value="ECO:0007669"/>
    <property type="project" value="TreeGrafter"/>
</dbReference>
<keyword evidence="20" id="KW-1185">Reference proteome</keyword>
<dbReference type="GO" id="GO:0005509">
    <property type="term" value="F:calcium ion binding"/>
    <property type="evidence" value="ECO:0007669"/>
    <property type="project" value="UniProtKB-UniRule"/>
</dbReference>
<keyword evidence="14" id="KW-0325">Glycoprotein</keyword>
<dbReference type="InterPro" id="IPR007531">
    <property type="entry name" value="Dysbindin"/>
</dbReference>
<dbReference type="PROSITE" id="PS50268">
    <property type="entry name" value="CADHERIN_2"/>
    <property type="match status" value="4"/>
</dbReference>
<protein>
    <recommendedName>
        <fullName evidence="18">Cadherin domain-containing protein</fullName>
    </recommendedName>
</protein>
<dbReference type="InterPro" id="IPR015919">
    <property type="entry name" value="Cadherin-like_sf"/>
</dbReference>
<evidence type="ECO:0000256" key="13">
    <source>
        <dbReference type="ARBA" id="ARBA00023136"/>
    </source>
</evidence>
<comment type="subcellular location">
    <subcellularLocation>
        <location evidence="1">Cell membrane</location>
        <topology evidence="1">Single-pass type I membrane protein</topology>
    </subcellularLocation>
    <subcellularLocation>
        <location evidence="2">Cytoplasm</location>
    </subcellularLocation>
</comment>
<evidence type="ECO:0000313" key="20">
    <source>
        <dbReference type="Proteomes" id="UP001311232"/>
    </source>
</evidence>
<evidence type="ECO:0000256" key="12">
    <source>
        <dbReference type="ARBA" id="ARBA00022989"/>
    </source>
</evidence>
<evidence type="ECO:0000256" key="7">
    <source>
        <dbReference type="ARBA" id="ARBA00022723"/>
    </source>
</evidence>
<evidence type="ECO:0000259" key="18">
    <source>
        <dbReference type="PROSITE" id="PS50268"/>
    </source>
</evidence>
<feature type="domain" description="Cadherin" evidence="18">
    <location>
        <begin position="538"/>
        <end position="672"/>
    </location>
</feature>
<evidence type="ECO:0000256" key="8">
    <source>
        <dbReference type="ARBA" id="ARBA00022729"/>
    </source>
</evidence>
<dbReference type="PANTHER" id="PTHR24027">
    <property type="entry name" value="CADHERIN-23"/>
    <property type="match status" value="1"/>
</dbReference>
<dbReference type="Pfam" id="PF04440">
    <property type="entry name" value="Dysbindin"/>
    <property type="match status" value="1"/>
</dbReference>
<dbReference type="GO" id="GO:0008013">
    <property type="term" value="F:beta-catenin binding"/>
    <property type="evidence" value="ECO:0007669"/>
    <property type="project" value="TreeGrafter"/>
</dbReference>
<evidence type="ECO:0000256" key="5">
    <source>
        <dbReference type="ARBA" id="ARBA00022490"/>
    </source>
</evidence>
<keyword evidence="8" id="KW-0732">Signal</keyword>
<dbReference type="PANTHER" id="PTHR24027:SF433">
    <property type="entry name" value="CADHERIN 27-RELATED"/>
    <property type="match status" value="1"/>
</dbReference>
<accession>A0AAV9RNC5</accession>
<reference evidence="19 20" key="1">
    <citation type="submission" date="2021-06" db="EMBL/GenBank/DDBJ databases">
        <authorList>
            <person name="Palmer J.M."/>
        </authorList>
    </citation>
    <scope>NUCLEOTIDE SEQUENCE [LARGE SCALE GENOMIC DNA]</scope>
    <source>
        <strain evidence="19 20">MEX-2019</strain>
        <tissue evidence="19">Muscle</tissue>
    </source>
</reference>
<feature type="domain" description="Cadherin" evidence="18">
    <location>
        <begin position="428"/>
        <end position="537"/>
    </location>
</feature>
<feature type="region of interest" description="Disordered" evidence="16">
    <location>
        <begin position="253"/>
        <end position="284"/>
    </location>
</feature>
<keyword evidence="9" id="KW-0677">Repeat</keyword>
<dbReference type="FunFam" id="2.60.40.60:FF:000158">
    <property type="entry name" value="Dachsous cadherin-related 1"/>
    <property type="match status" value="1"/>
</dbReference>
<keyword evidence="13 17" id="KW-0472">Membrane</keyword>
<evidence type="ECO:0000256" key="11">
    <source>
        <dbReference type="ARBA" id="ARBA00022889"/>
    </source>
</evidence>
<organism evidence="19 20">
    <name type="scientific">Crenichthys baileyi</name>
    <name type="common">White River springfish</name>
    <dbReference type="NCBI Taxonomy" id="28760"/>
    <lineage>
        <taxon>Eukaryota</taxon>
        <taxon>Metazoa</taxon>
        <taxon>Chordata</taxon>
        <taxon>Craniata</taxon>
        <taxon>Vertebrata</taxon>
        <taxon>Euteleostomi</taxon>
        <taxon>Actinopterygii</taxon>
        <taxon>Neopterygii</taxon>
        <taxon>Teleostei</taxon>
        <taxon>Neoteleostei</taxon>
        <taxon>Acanthomorphata</taxon>
        <taxon>Ovalentaria</taxon>
        <taxon>Atherinomorphae</taxon>
        <taxon>Cyprinodontiformes</taxon>
        <taxon>Goodeidae</taxon>
        <taxon>Crenichthys</taxon>
    </lineage>
</organism>
<dbReference type="GO" id="GO:0045296">
    <property type="term" value="F:cadherin binding"/>
    <property type="evidence" value="ECO:0007669"/>
    <property type="project" value="TreeGrafter"/>
</dbReference>
<dbReference type="Proteomes" id="UP001311232">
    <property type="component" value="Unassembled WGS sequence"/>
</dbReference>
<dbReference type="AlphaFoldDB" id="A0AAV9RNC5"/>
<feature type="domain" description="Cadherin" evidence="18">
    <location>
        <begin position="339"/>
        <end position="427"/>
    </location>
</feature>
<feature type="transmembrane region" description="Helical" evidence="17">
    <location>
        <begin position="890"/>
        <end position="910"/>
    </location>
</feature>
<dbReference type="SUPFAM" id="SSF49313">
    <property type="entry name" value="Cadherin-like"/>
    <property type="match status" value="5"/>
</dbReference>
<evidence type="ECO:0000256" key="4">
    <source>
        <dbReference type="ARBA" id="ARBA00022475"/>
    </source>
</evidence>
<dbReference type="PRINTS" id="PR00205">
    <property type="entry name" value="CADHERIN"/>
</dbReference>
<evidence type="ECO:0000256" key="16">
    <source>
        <dbReference type="SAM" id="MobiDB-lite"/>
    </source>
</evidence>
<gene>
    <name evidence="19" type="ORF">CRENBAI_003196</name>
</gene>
<evidence type="ECO:0000256" key="9">
    <source>
        <dbReference type="ARBA" id="ARBA00022737"/>
    </source>
</evidence>
<dbReference type="GO" id="GO:0016477">
    <property type="term" value="P:cell migration"/>
    <property type="evidence" value="ECO:0007669"/>
    <property type="project" value="TreeGrafter"/>
</dbReference>
<dbReference type="EMBL" id="JAHHUM010001556">
    <property type="protein sequence ID" value="KAK5610559.1"/>
    <property type="molecule type" value="Genomic_DNA"/>
</dbReference>
<dbReference type="GO" id="GO:0016342">
    <property type="term" value="C:catenin complex"/>
    <property type="evidence" value="ECO:0007669"/>
    <property type="project" value="TreeGrafter"/>
</dbReference>
<dbReference type="GO" id="GO:0005737">
    <property type="term" value="C:cytoplasm"/>
    <property type="evidence" value="ECO:0007669"/>
    <property type="project" value="UniProtKB-SubCell"/>
</dbReference>